<organism evidence="2 3">
    <name type="scientific">Prorocentrum cordatum</name>
    <dbReference type="NCBI Taxonomy" id="2364126"/>
    <lineage>
        <taxon>Eukaryota</taxon>
        <taxon>Sar</taxon>
        <taxon>Alveolata</taxon>
        <taxon>Dinophyceae</taxon>
        <taxon>Prorocentrales</taxon>
        <taxon>Prorocentraceae</taxon>
        <taxon>Prorocentrum</taxon>
    </lineage>
</organism>
<protein>
    <recommendedName>
        <fullName evidence="1">S1 motif domain-containing protein</fullName>
    </recommendedName>
</protein>
<dbReference type="PROSITE" id="PS50126">
    <property type="entry name" value="S1"/>
    <property type="match status" value="5"/>
</dbReference>
<evidence type="ECO:0000313" key="3">
    <source>
        <dbReference type="Proteomes" id="UP001189429"/>
    </source>
</evidence>
<proteinExistence type="predicted"/>
<keyword evidence="3" id="KW-1185">Reference proteome</keyword>
<feature type="domain" description="S1 motif" evidence="1">
    <location>
        <begin position="438"/>
        <end position="503"/>
    </location>
</feature>
<feature type="domain" description="S1 motif" evidence="1">
    <location>
        <begin position="514"/>
        <end position="587"/>
    </location>
</feature>
<dbReference type="PANTHER" id="PTHR10724:SF10">
    <property type="entry name" value="S1 RNA-BINDING DOMAIN-CONTAINING PROTEIN 1"/>
    <property type="match status" value="1"/>
</dbReference>
<dbReference type="SMART" id="SM00316">
    <property type="entry name" value="S1"/>
    <property type="match status" value="5"/>
</dbReference>
<dbReference type="EMBL" id="CAUYUJ010015921">
    <property type="protein sequence ID" value="CAK0859630.1"/>
    <property type="molecule type" value="Genomic_DNA"/>
</dbReference>
<accession>A0ABN9UIW0</accession>
<dbReference type="PANTHER" id="PTHR10724">
    <property type="entry name" value="30S RIBOSOMAL PROTEIN S1"/>
    <property type="match status" value="1"/>
</dbReference>
<dbReference type="Pfam" id="PF00575">
    <property type="entry name" value="S1"/>
    <property type="match status" value="4"/>
</dbReference>
<dbReference type="Proteomes" id="UP001189429">
    <property type="component" value="Unassembled WGS sequence"/>
</dbReference>
<name>A0ABN9UIW0_9DINO</name>
<dbReference type="InterPro" id="IPR003029">
    <property type="entry name" value="S1_domain"/>
</dbReference>
<dbReference type="Gene3D" id="2.40.50.140">
    <property type="entry name" value="Nucleic acid-binding proteins"/>
    <property type="match status" value="5"/>
</dbReference>
<evidence type="ECO:0000313" key="2">
    <source>
        <dbReference type="EMBL" id="CAK0859630.1"/>
    </source>
</evidence>
<feature type="domain" description="S1 motif" evidence="1">
    <location>
        <begin position="14"/>
        <end position="82"/>
    </location>
</feature>
<dbReference type="InterPro" id="IPR050437">
    <property type="entry name" value="Ribos_protein_bS1-like"/>
</dbReference>
<comment type="caution">
    <text evidence="2">The sequence shown here is derived from an EMBL/GenBank/DDBJ whole genome shotgun (WGS) entry which is preliminary data.</text>
</comment>
<dbReference type="InterPro" id="IPR012340">
    <property type="entry name" value="NA-bd_OB-fold"/>
</dbReference>
<dbReference type="SUPFAM" id="SSF50249">
    <property type="entry name" value="Nucleic acid-binding proteins"/>
    <property type="match status" value="5"/>
</dbReference>
<feature type="domain" description="S1 motif" evidence="1">
    <location>
        <begin position="96"/>
        <end position="164"/>
    </location>
</feature>
<feature type="domain" description="S1 motif" evidence="1">
    <location>
        <begin position="179"/>
        <end position="223"/>
    </location>
</feature>
<sequence>MKKYPIPYDSLKVGQEFKGIVRSMSQFGAFVDIGAKNPGLLHRSSVTANEINNTRWLLKANQEVKVWISGLTGDGQFSLTMIEGQKDIRVRTLKYGQEFQGTVHSVTDIGAFVDIGADNKGLLHISAISKDPVEDIHSVLKEGQEVKVWVSNLRDDGRFLLTMTDKKTPPIPFDSLKVGQEFQGTVRRVGKDYSFVDIGATVVGLLHKSAISTDSIEDISSGKLHLTMVEGQLDRHPSHPVRLARGRPGVPGDRALRAGLRRLRGHRGHERRAAAQIRNLHGQDRGHPLGAQGLDGQEVKVWISGLRGDGKVYLTMVEGKKDRQEYPSHPVRFAQGRPGVLGDRELLAAPRRLRGHRGRERGAAAHLRHLQGLYREDLVGVGAQGLGDKMVKVWISDLSDDGKFGLTMIKGYKRPERVERESPKSLRKVAPFSRASPDEWFEGRVLRLLPFGVFILLKAEDGTEAAGLCHVSQVARAVSVGQKVKVRVLGVDVGAEKMSLSMLKSGGFESVSPDKWLTGKVVRCETFGAFVEVTAPNGATADGLVHISQIKDDFVRNVKKEFEPGQEVKVRVINVDVVAGKMILSMKPPESSD</sequence>
<evidence type="ECO:0000259" key="1">
    <source>
        <dbReference type="PROSITE" id="PS50126"/>
    </source>
</evidence>
<reference evidence="2" key="1">
    <citation type="submission" date="2023-10" db="EMBL/GenBank/DDBJ databases">
        <authorList>
            <person name="Chen Y."/>
            <person name="Shah S."/>
            <person name="Dougan E. K."/>
            <person name="Thang M."/>
            <person name="Chan C."/>
        </authorList>
    </citation>
    <scope>NUCLEOTIDE SEQUENCE [LARGE SCALE GENOMIC DNA]</scope>
</reference>
<gene>
    <name evidence="2" type="ORF">PCOR1329_LOCUS48945</name>
</gene>